<evidence type="ECO:0000313" key="15">
    <source>
        <dbReference type="Proteomes" id="UP000295793"/>
    </source>
</evidence>
<dbReference type="CDD" id="cd00077">
    <property type="entry name" value="HDc"/>
    <property type="match status" value="1"/>
</dbReference>
<feature type="binding site" evidence="12">
    <location>
        <position position="137"/>
    </location>
    <ligand>
        <name>ATP</name>
        <dbReference type="ChEBI" id="CHEBI:30616"/>
    </ligand>
</feature>
<comment type="catalytic activity">
    <reaction evidence="12">
        <text>a tRNA with a 3' CCA end + 2 CTP + ATP = a tRNA with a 3' CCACCA end + 3 diphosphate</text>
        <dbReference type="Rhea" id="RHEA:76235"/>
        <dbReference type="Rhea" id="RHEA-COMP:10468"/>
        <dbReference type="Rhea" id="RHEA-COMP:18655"/>
        <dbReference type="ChEBI" id="CHEBI:30616"/>
        <dbReference type="ChEBI" id="CHEBI:33019"/>
        <dbReference type="ChEBI" id="CHEBI:37563"/>
        <dbReference type="ChEBI" id="CHEBI:83071"/>
        <dbReference type="ChEBI" id="CHEBI:195187"/>
    </reaction>
</comment>
<dbReference type="EC" id="3.1.3.-" evidence="12"/>
<comment type="miscellaneous">
    <text evidence="12">A single active site specifically recognizes both ATP and CTP and is responsible for their addition.</text>
</comment>
<dbReference type="CDD" id="cd05398">
    <property type="entry name" value="NT_ClassII-CCAase"/>
    <property type="match status" value="1"/>
</dbReference>
<comment type="catalytic activity">
    <reaction evidence="12">
        <text>a tRNA precursor + 2 CTP + ATP = a tRNA with a 3' CCA end + 3 diphosphate</text>
        <dbReference type="Rhea" id="RHEA:14433"/>
        <dbReference type="Rhea" id="RHEA-COMP:10465"/>
        <dbReference type="Rhea" id="RHEA-COMP:10468"/>
        <dbReference type="ChEBI" id="CHEBI:30616"/>
        <dbReference type="ChEBI" id="CHEBI:33019"/>
        <dbReference type="ChEBI" id="CHEBI:37563"/>
        <dbReference type="ChEBI" id="CHEBI:74896"/>
        <dbReference type="ChEBI" id="CHEBI:83071"/>
        <dbReference type="EC" id="2.7.7.72"/>
    </reaction>
</comment>
<feature type="binding site" evidence="12">
    <location>
        <position position="8"/>
    </location>
    <ligand>
        <name>ATP</name>
        <dbReference type="ChEBI" id="CHEBI:30616"/>
    </ligand>
</feature>
<feature type="binding site" evidence="12">
    <location>
        <position position="140"/>
    </location>
    <ligand>
        <name>CTP</name>
        <dbReference type="ChEBI" id="CHEBI:37563"/>
    </ligand>
</feature>
<dbReference type="Pfam" id="PF01966">
    <property type="entry name" value="HD"/>
    <property type="match status" value="1"/>
</dbReference>
<dbReference type="GO" id="GO:0000049">
    <property type="term" value="F:tRNA binding"/>
    <property type="evidence" value="ECO:0007669"/>
    <property type="project" value="UniProtKB-UniRule"/>
</dbReference>
<evidence type="ECO:0000256" key="3">
    <source>
        <dbReference type="ARBA" id="ARBA00022694"/>
    </source>
</evidence>
<dbReference type="InterPro" id="IPR050124">
    <property type="entry name" value="tRNA_CCA-adding_enzyme"/>
</dbReference>
<dbReference type="HAMAP" id="MF_01262">
    <property type="entry name" value="CCA_bact_type2"/>
    <property type="match status" value="1"/>
</dbReference>
<dbReference type="GO" id="GO:0000287">
    <property type="term" value="F:magnesium ion binding"/>
    <property type="evidence" value="ECO:0007669"/>
    <property type="project" value="UniProtKB-UniRule"/>
</dbReference>
<evidence type="ECO:0000256" key="1">
    <source>
        <dbReference type="ARBA" id="ARBA00022596"/>
    </source>
</evidence>
<dbReference type="GO" id="GO:0042245">
    <property type="term" value="P:RNA repair"/>
    <property type="evidence" value="ECO:0007669"/>
    <property type="project" value="UniProtKB-KW"/>
</dbReference>
<keyword evidence="5 12" id="KW-0479">Metal-binding</keyword>
<feature type="binding site" evidence="12">
    <location>
        <position position="21"/>
    </location>
    <ligand>
        <name>Mg(2+)</name>
        <dbReference type="ChEBI" id="CHEBI:18420"/>
    </ligand>
</feature>
<keyword evidence="6 12" id="KW-0547">Nucleotide-binding</keyword>
<keyword evidence="4 12" id="KW-0548">Nucleotidyltransferase</keyword>
<dbReference type="InterPro" id="IPR012006">
    <property type="entry name" value="CCA_bact"/>
</dbReference>
<dbReference type="GO" id="GO:0004810">
    <property type="term" value="F:CCA tRNA nucleotidyltransferase activity"/>
    <property type="evidence" value="ECO:0007669"/>
    <property type="project" value="UniProtKB-UniRule"/>
</dbReference>
<dbReference type="PANTHER" id="PTHR47545">
    <property type="entry name" value="MULTIFUNCTIONAL CCA PROTEIN"/>
    <property type="match status" value="1"/>
</dbReference>
<dbReference type="GO" id="GO:0005524">
    <property type="term" value="F:ATP binding"/>
    <property type="evidence" value="ECO:0007669"/>
    <property type="project" value="UniProtKB-UniRule"/>
</dbReference>
<evidence type="ECO:0000256" key="4">
    <source>
        <dbReference type="ARBA" id="ARBA00022695"/>
    </source>
</evidence>
<feature type="domain" description="HD" evidence="13">
    <location>
        <begin position="228"/>
        <end position="329"/>
    </location>
</feature>
<comment type="caution">
    <text evidence="14">The sequence shown here is derived from an EMBL/GenBank/DDBJ whole genome shotgun (WGS) entry which is preliminary data.</text>
</comment>
<evidence type="ECO:0000256" key="6">
    <source>
        <dbReference type="ARBA" id="ARBA00022741"/>
    </source>
</evidence>
<dbReference type="OrthoDB" id="9805698at2"/>
<feature type="binding site" evidence="12">
    <location>
        <position position="91"/>
    </location>
    <ligand>
        <name>ATP</name>
        <dbReference type="ChEBI" id="CHEBI:30616"/>
    </ligand>
</feature>
<dbReference type="AlphaFoldDB" id="A0A4V2UIQ9"/>
<dbReference type="EMBL" id="SLZR01000020">
    <property type="protein sequence ID" value="TCS37150.1"/>
    <property type="molecule type" value="Genomic_DNA"/>
</dbReference>
<keyword evidence="2 12" id="KW-0808">Transferase</keyword>
<evidence type="ECO:0000256" key="12">
    <source>
        <dbReference type="HAMAP-Rule" id="MF_01261"/>
    </source>
</evidence>
<gene>
    <name evidence="12" type="primary">cca</name>
    <name evidence="14" type="ORF">BCF53_1209</name>
</gene>
<dbReference type="HAMAP" id="MF_01261">
    <property type="entry name" value="CCA_bact_type1"/>
    <property type="match status" value="1"/>
</dbReference>
<dbReference type="Pfam" id="PF01743">
    <property type="entry name" value="PolyA_pol"/>
    <property type="match status" value="1"/>
</dbReference>
<dbReference type="GO" id="GO:0004112">
    <property type="term" value="F:cyclic-nucleotide phosphodiesterase activity"/>
    <property type="evidence" value="ECO:0007669"/>
    <property type="project" value="UniProtKB-UniRule"/>
</dbReference>
<protein>
    <recommendedName>
        <fullName evidence="12">Multifunctional CCA protein</fullName>
    </recommendedName>
    <domain>
        <recommendedName>
            <fullName evidence="12">CCA-adding enzyme</fullName>
            <ecNumber evidence="12">2.7.7.72</ecNumber>
        </recommendedName>
        <alternativeName>
            <fullName evidence="12">CCA tRNA nucleotidyltransferase</fullName>
        </alternativeName>
        <alternativeName>
            <fullName evidence="12">tRNA CCA-pyrophosphorylase</fullName>
        </alternativeName>
        <alternativeName>
            <fullName evidence="12">tRNA adenylyl-/cytidylyl-transferase</fullName>
        </alternativeName>
        <alternativeName>
            <fullName evidence="12">tRNA nucleotidyltransferase</fullName>
        </alternativeName>
        <alternativeName>
            <fullName evidence="12">tRNA-NT</fullName>
        </alternativeName>
    </domain>
    <domain>
        <recommendedName>
            <fullName evidence="12">2'-nucleotidase</fullName>
            <ecNumber evidence="12">3.1.3.-</ecNumber>
        </recommendedName>
    </domain>
    <domain>
        <recommendedName>
            <fullName evidence="12">2',3'-cyclic phosphodiesterase</fullName>
            <ecNumber evidence="12">3.1.4.-</ecNumber>
        </recommendedName>
    </domain>
    <domain>
        <recommendedName>
            <fullName evidence="12">Phosphatase</fullName>
        </recommendedName>
    </domain>
</protein>
<dbReference type="SUPFAM" id="SSF81301">
    <property type="entry name" value="Nucleotidyltransferase"/>
    <property type="match status" value="1"/>
</dbReference>
<comment type="similarity">
    <text evidence="12">Belongs to the tRNA nucleotidyltransferase/poly(A) polymerase family. Bacterial CCA-adding enzyme type 1 subfamily.</text>
</comment>
<evidence type="ECO:0000256" key="8">
    <source>
        <dbReference type="ARBA" id="ARBA00022801"/>
    </source>
</evidence>
<comment type="cofactor">
    <cofactor evidence="12">
        <name>Ni(2+)</name>
        <dbReference type="ChEBI" id="CHEBI:49786"/>
    </cofactor>
    <text evidence="12">Nickel for phosphatase activity.</text>
</comment>
<dbReference type="EC" id="3.1.4.-" evidence="12"/>
<dbReference type="SUPFAM" id="SSF81891">
    <property type="entry name" value="Poly A polymerase C-terminal region-like"/>
    <property type="match status" value="1"/>
</dbReference>
<dbReference type="Gene3D" id="3.30.460.10">
    <property type="entry name" value="Beta Polymerase, domain 2"/>
    <property type="match status" value="1"/>
</dbReference>
<organism evidence="14 15">
    <name type="scientific">Reinekea marinisedimentorum</name>
    <dbReference type="NCBI Taxonomy" id="230495"/>
    <lineage>
        <taxon>Bacteria</taxon>
        <taxon>Pseudomonadati</taxon>
        <taxon>Pseudomonadota</taxon>
        <taxon>Gammaproteobacteria</taxon>
        <taxon>Oceanospirillales</taxon>
        <taxon>Saccharospirillaceae</taxon>
        <taxon>Reinekea</taxon>
    </lineage>
</organism>
<comment type="domain">
    <text evidence="12">Comprises two domains: an N-terminal domain containing the nucleotidyltransferase activity and a C-terminal HD domain associated with both phosphodiesterase and phosphatase activities.</text>
</comment>
<dbReference type="InterPro" id="IPR006674">
    <property type="entry name" value="HD_domain"/>
</dbReference>
<dbReference type="GO" id="GO:0001680">
    <property type="term" value="P:tRNA 3'-terminal CCA addition"/>
    <property type="evidence" value="ECO:0007669"/>
    <property type="project" value="UniProtKB-UniRule"/>
</dbReference>
<evidence type="ECO:0000256" key="11">
    <source>
        <dbReference type="ARBA" id="ARBA00022884"/>
    </source>
</evidence>
<keyword evidence="12" id="KW-0511">Multifunctional enzyme</keyword>
<feature type="binding site" evidence="12">
    <location>
        <position position="137"/>
    </location>
    <ligand>
        <name>CTP</name>
        <dbReference type="ChEBI" id="CHEBI:37563"/>
    </ligand>
</feature>
<keyword evidence="15" id="KW-1185">Reference proteome</keyword>
<keyword evidence="10 12" id="KW-0460">Magnesium</keyword>
<dbReference type="PIRSF" id="PIRSF000813">
    <property type="entry name" value="CCA_bact"/>
    <property type="match status" value="1"/>
</dbReference>
<dbReference type="Pfam" id="PF12627">
    <property type="entry name" value="PolyA_pol_RNAbd"/>
    <property type="match status" value="1"/>
</dbReference>
<keyword evidence="1 12" id="KW-0533">Nickel</keyword>
<dbReference type="PROSITE" id="PS51831">
    <property type="entry name" value="HD"/>
    <property type="match status" value="1"/>
</dbReference>
<feature type="binding site" evidence="12">
    <location>
        <position position="23"/>
    </location>
    <ligand>
        <name>Mg(2+)</name>
        <dbReference type="ChEBI" id="CHEBI:18420"/>
    </ligand>
</feature>
<evidence type="ECO:0000256" key="5">
    <source>
        <dbReference type="ARBA" id="ARBA00022723"/>
    </source>
</evidence>
<dbReference type="RefSeq" id="WP_132703399.1">
    <property type="nucleotide sequence ID" value="NZ_SLZR01000020.1"/>
</dbReference>
<accession>A0A4V2UIQ9</accession>
<comment type="function">
    <text evidence="12">Catalyzes the addition and repair of the essential 3'-terminal CCA sequence in tRNAs without using a nucleic acid template. Adds these three nucleotides in the order of C, C, and A to the tRNA nucleotide-73, using CTP and ATP as substrates and producing inorganic pyrophosphate. tRNA 3'-terminal CCA addition is required both for tRNA processing and repair. Also involved in tRNA surveillance by mediating tandem CCA addition to generate a CCACCA at the 3' terminus of unstable tRNAs. While stable tRNAs receive only 3'-terminal CCA, unstable tRNAs are marked with CCACCA and rapidly degraded.</text>
</comment>
<comment type="subunit">
    <text evidence="12">Monomer. Can also form homodimers and oligomers.</text>
</comment>
<keyword evidence="8 12" id="KW-0378">Hydrolase</keyword>
<dbReference type="Proteomes" id="UP000295793">
    <property type="component" value="Unassembled WGS sequence"/>
</dbReference>
<dbReference type="InterPro" id="IPR032828">
    <property type="entry name" value="PolyA_RNA-bd"/>
</dbReference>
<dbReference type="GO" id="GO:0016791">
    <property type="term" value="F:phosphatase activity"/>
    <property type="evidence" value="ECO:0007669"/>
    <property type="project" value="UniProtKB-UniRule"/>
</dbReference>
<keyword evidence="11 12" id="KW-0694">RNA-binding</keyword>
<evidence type="ECO:0000256" key="10">
    <source>
        <dbReference type="ARBA" id="ARBA00022842"/>
    </source>
</evidence>
<comment type="cofactor">
    <cofactor evidence="12">
        <name>Mg(2+)</name>
        <dbReference type="ChEBI" id="CHEBI:18420"/>
    </cofactor>
    <text evidence="12">Magnesium is required for nucleotidyltransferase activity.</text>
</comment>
<feature type="binding site" evidence="12">
    <location>
        <position position="140"/>
    </location>
    <ligand>
        <name>ATP</name>
        <dbReference type="ChEBI" id="CHEBI:30616"/>
    </ligand>
</feature>
<dbReference type="InterPro" id="IPR002646">
    <property type="entry name" value="PolA_pol_head_dom"/>
</dbReference>
<dbReference type="InterPro" id="IPR003607">
    <property type="entry name" value="HD/PDEase_dom"/>
</dbReference>
<name>A0A4V2UIQ9_9GAMM</name>
<sequence length="406" mass="45636">METYLVGGAVRDELLGLEVKDRDWVVVGATPAQLLEQGYQQVGADFPVFLHPQTKEEYALARTERKSGVGYKGFEVNFDPSVTLEDDLLRRDLTINAIAQSKDGQLIDPYNGRRDLENRVLRHVSPAFREDPLRVLRIARFYARFAYLGFSVHEQTLSLMTEMTTSGELEHLVAERVWSEISRALTSQSPEEFFFCLKQTGALAVVFPELDRLFGKPQPMRWHPEVDTGIHVLMALKVARTMTSDPATLLAALCHDLGKGLTASEVLPSHKGHEGKGADLIPGIAKRMKWPVKAAQLTEDVARYHTHCHDIEKLKPATVLKLLKNINAFRQPERVEQFAMACEADYRGRSGFENNVYRQAALLKALAGTCADVSAEPFIAQGLKGKDIGEAMDKERLNRIRQLRER</sequence>
<feature type="binding site" evidence="12">
    <location>
        <position position="91"/>
    </location>
    <ligand>
        <name>CTP</name>
        <dbReference type="ChEBI" id="CHEBI:37563"/>
    </ligand>
</feature>
<proteinExistence type="inferred from homology"/>
<dbReference type="InterPro" id="IPR043519">
    <property type="entry name" value="NT_sf"/>
</dbReference>
<evidence type="ECO:0000256" key="9">
    <source>
        <dbReference type="ARBA" id="ARBA00022840"/>
    </source>
</evidence>
<keyword evidence="3 12" id="KW-0819">tRNA processing</keyword>
<feature type="binding site" evidence="12">
    <location>
        <position position="11"/>
    </location>
    <ligand>
        <name>CTP</name>
        <dbReference type="ChEBI" id="CHEBI:37563"/>
    </ligand>
</feature>
<evidence type="ECO:0000259" key="13">
    <source>
        <dbReference type="PROSITE" id="PS51831"/>
    </source>
</evidence>
<dbReference type="PANTHER" id="PTHR47545:SF1">
    <property type="entry name" value="MULTIFUNCTIONAL CCA PROTEIN"/>
    <property type="match status" value="1"/>
</dbReference>
<reference evidence="14 15" key="1">
    <citation type="submission" date="2019-03" db="EMBL/GenBank/DDBJ databases">
        <title>Genomic Encyclopedia of Archaeal and Bacterial Type Strains, Phase II (KMG-II): from individual species to whole genera.</title>
        <authorList>
            <person name="Goeker M."/>
        </authorList>
    </citation>
    <scope>NUCLEOTIDE SEQUENCE [LARGE SCALE GENOMIC DNA]</scope>
    <source>
        <strain evidence="14 15">DSM 15388</strain>
    </source>
</reference>
<dbReference type="EC" id="2.7.7.72" evidence="12"/>
<dbReference type="Gene3D" id="1.10.3090.10">
    <property type="entry name" value="cca-adding enzyme, domain 2"/>
    <property type="match status" value="1"/>
</dbReference>
<evidence type="ECO:0000313" key="14">
    <source>
        <dbReference type="EMBL" id="TCS37150.1"/>
    </source>
</evidence>
<dbReference type="GO" id="GO:0160016">
    <property type="term" value="F:CCACCA tRNA nucleotidyltransferase activity"/>
    <property type="evidence" value="ECO:0007669"/>
    <property type="project" value="RHEA"/>
</dbReference>
<feature type="binding site" evidence="12">
    <location>
        <position position="8"/>
    </location>
    <ligand>
        <name>CTP</name>
        <dbReference type="ChEBI" id="CHEBI:37563"/>
    </ligand>
</feature>
<evidence type="ECO:0000256" key="7">
    <source>
        <dbReference type="ARBA" id="ARBA00022800"/>
    </source>
</evidence>
<feature type="binding site" evidence="12">
    <location>
        <position position="11"/>
    </location>
    <ligand>
        <name>ATP</name>
        <dbReference type="ChEBI" id="CHEBI:30616"/>
    </ligand>
</feature>
<keyword evidence="9 12" id="KW-0067">ATP-binding</keyword>
<keyword evidence="7 12" id="KW-0692">RNA repair</keyword>
<evidence type="ECO:0000256" key="2">
    <source>
        <dbReference type="ARBA" id="ARBA00022679"/>
    </source>
</evidence>
<dbReference type="NCBIfam" id="NF008137">
    <property type="entry name" value="PRK10885.1"/>
    <property type="match status" value="1"/>
</dbReference>